<dbReference type="GO" id="GO:0004747">
    <property type="term" value="F:ribokinase activity"/>
    <property type="evidence" value="ECO:0007669"/>
    <property type="project" value="InterPro"/>
</dbReference>
<keyword evidence="4 9" id="KW-0418">Kinase</keyword>
<keyword evidence="9" id="KW-0963">Cytoplasm</keyword>
<evidence type="ECO:0000256" key="9">
    <source>
        <dbReference type="HAMAP-Rule" id="MF_01987"/>
    </source>
</evidence>
<keyword evidence="7 9" id="KW-0630">Potassium</keyword>
<feature type="binding site" evidence="9">
    <location>
        <position position="280"/>
    </location>
    <ligand>
        <name>K(+)</name>
        <dbReference type="ChEBI" id="CHEBI:29103"/>
    </ligand>
</feature>
<dbReference type="SUPFAM" id="SSF53613">
    <property type="entry name" value="Ribokinase-like"/>
    <property type="match status" value="1"/>
</dbReference>
<comment type="subunit">
    <text evidence="9">Homodimer.</text>
</comment>
<comment type="cofactor">
    <cofactor evidence="9">
        <name>Mg(2+)</name>
        <dbReference type="ChEBI" id="CHEBI:18420"/>
    </cofactor>
</comment>
<dbReference type="HAMAP" id="MF_01987">
    <property type="entry name" value="Ribokinase"/>
    <property type="match status" value="1"/>
</dbReference>
<comment type="caution">
    <text evidence="9">Lacks conserved residue(s) required for the propagation of feature annotation.</text>
</comment>
<dbReference type="UniPathway" id="UPA00916">
    <property type="reaction ID" value="UER00889"/>
</dbReference>
<keyword evidence="1 9" id="KW-0808">Transferase</keyword>
<dbReference type="Proteomes" id="UP000188929">
    <property type="component" value="Unassembled WGS sequence"/>
</dbReference>
<dbReference type="InterPro" id="IPR002139">
    <property type="entry name" value="Ribo/fructo_kinase"/>
</dbReference>
<dbReference type="AlphaFoldDB" id="A0A1V2IJ62"/>
<comment type="function">
    <text evidence="9">Catalyzes the ATP-dependent phosphorylation of 2-deoxy-D-ribose to 2-deoxy-D-ribose 5-phosphate (dRib-5P), allowing the use of deoxyribose as the sole carbon source.</text>
</comment>
<keyword evidence="3 9" id="KW-0547">Nucleotide-binding</keyword>
<feature type="active site" description="Proton acceptor" evidence="9">
    <location>
        <position position="247"/>
    </location>
</feature>
<dbReference type="PANTHER" id="PTHR10584">
    <property type="entry name" value="SUGAR KINASE"/>
    <property type="match status" value="1"/>
</dbReference>
<feature type="binding site" evidence="9">
    <location>
        <position position="271"/>
    </location>
    <ligand>
        <name>ATP</name>
        <dbReference type="ChEBI" id="CHEBI:30616"/>
    </ligand>
</feature>
<gene>
    <name evidence="9" type="primary">deoK</name>
    <name evidence="11" type="ORF">BL253_02180</name>
</gene>
<dbReference type="PANTHER" id="PTHR10584:SF166">
    <property type="entry name" value="RIBOKINASE"/>
    <property type="match status" value="1"/>
</dbReference>
<comment type="catalytic activity">
    <reaction evidence="9">
        <text>2-deoxy-D-ribose + ATP = 2-deoxy-D-ribose 5-phosphate + ADP + H(+)</text>
        <dbReference type="Rhea" id="RHEA:30871"/>
        <dbReference type="ChEBI" id="CHEBI:15378"/>
        <dbReference type="ChEBI" id="CHEBI:30616"/>
        <dbReference type="ChEBI" id="CHEBI:62877"/>
        <dbReference type="ChEBI" id="CHEBI:90761"/>
        <dbReference type="ChEBI" id="CHEBI:456216"/>
        <dbReference type="EC" id="2.7.1.229"/>
    </reaction>
</comment>
<dbReference type="GO" id="GO:0005829">
    <property type="term" value="C:cytosol"/>
    <property type="evidence" value="ECO:0007669"/>
    <property type="project" value="TreeGrafter"/>
</dbReference>
<dbReference type="STRING" id="1834516.BL253_02180"/>
<feature type="binding site" evidence="9">
    <location>
        <position position="286"/>
    </location>
    <ligand>
        <name>K(+)</name>
        <dbReference type="ChEBI" id="CHEBI:29103"/>
    </ligand>
</feature>
<evidence type="ECO:0000256" key="2">
    <source>
        <dbReference type="ARBA" id="ARBA00022723"/>
    </source>
</evidence>
<evidence type="ECO:0000313" key="11">
    <source>
        <dbReference type="EMBL" id="ONH33252.1"/>
    </source>
</evidence>
<evidence type="ECO:0000256" key="8">
    <source>
        <dbReference type="ARBA" id="ARBA00023277"/>
    </source>
</evidence>
<dbReference type="GO" id="GO:0019303">
    <property type="term" value="P:D-ribose catabolic process"/>
    <property type="evidence" value="ECO:0007669"/>
    <property type="project" value="UniProtKB-UniPathway"/>
</dbReference>
<sequence>MDVVVTVPRLPAPGETLAGGSVHQVPGGKGANQAVAARRLGAPTVLVGAVGADGFGTVLSGFLDGERIDTAWVRSERGPSGTALITVVDGGENTVIVVAGANAAVSPARVTDAAIRPSDVVLLQGEIPAETNESAARAARAAGATTILNLAPFRAPSRELLAAVDVLVVNETEFAQLVGLGVGGGGAAPGIEELLRSGDRLAAPDGAPLGDVVVTLGADGALARIGGEVLVVPGRRVPVVDTTGAGDCFCGALGASLAMGLAPAEALERANAAAGLAVGRFGAGPSMPTEAEVAEALSAV</sequence>
<dbReference type="Pfam" id="PF00294">
    <property type="entry name" value="PfkB"/>
    <property type="match status" value="1"/>
</dbReference>
<evidence type="ECO:0000259" key="10">
    <source>
        <dbReference type="Pfam" id="PF00294"/>
    </source>
</evidence>
<protein>
    <recommendedName>
        <fullName evidence="9">Deoxyribokinase</fullName>
        <shortName evidence="9">dRK</shortName>
        <ecNumber evidence="9">2.7.1.229</ecNumber>
    </recommendedName>
    <alternativeName>
        <fullName evidence="9">ATP:2-deoxy-D-ribose 5-phosphotransferase</fullName>
    </alternativeName>
</protein>
<comment type="caution">
    <text evidence="11">The sequence shown here is derived from an EMBL/GenBank/DDBJ whole genome shotgun (WGS) entry which is preliminary data.</text>
</comment>
<keyword evidence="12" id="KW-1185">Reference proteome</keyword>
<evidence type="ECO:0000256" key="6">
    <source>
        <dbReference type="ARBA" id="ARBA00022842"/>
    </source>
</evidence>
<comment type="subcellular location">
    <subcellularLocation>
        <location evidence="9">Cytoplasm</location>
    </subcellularLocation>
</comment>
<dbReference type="GO" id="GO:0046872">
    <property type="term" value="F:metal ion binding"/>
    <property type="evidence" value="ECO:0007669"/>
    <property type="project" value="UniProtKB-KW"/>
</dbReference>
<feature type="domain" description="Carbohydrate kinase PfkB" evidence="10">
    <location>
        <begin position="1"/>
        <end position="289"/>
    </location>
</feature>
<evidence type="ECO:0000256" key="5">
    <source>
        <dbReference type="ARBA" id="ARBA00022840"/>
    </source>
</evidence>
<keyword evidence="5 9" id="KW-0067">ATP-binding</keyword>
<reference evidence="12" key="1">
    <citation type="submission" date="2016-10" db="EMBL/GenBank/DDBJ databases">
        <title>Frankia sp. NRRL B-16386 Genome sequencing.</title>
        <authorList>
            <person name="Ghodhbane-Gtari F."/>
            <person name="Swanson E."/>
            <person name="Gueddou A."/>
            <person name="Hezbri K."/>
            <person name="Ktari K."/>
            <person name="Nouioui I."/>
            <person name="Morris K."/>
            <person name="Simpson S."/>
            <person name="Abebe-Akele F."/>
            <person name="Thomas K."/>
            <person name="Gtari M."/>
            <person name="Tisa L.S."/>
        </authorList>
    </citation>
    <scope>NUCLEOTIDE SEQUENCE [LARGE SCALE GENOMIC DNA]</scope>
    <source>
        <strain evidence="12">NRRL B-16386</strain>
    </source>
</reference>
<proteinExistence type="inferred from homology"/>
<accession>A0A1V2IJ62</accession>
<dbReference type="EMBL" id="MOMC01000006">
    <property type="protein sequence ID" value="ONH33252.1"/>
    <property type="molecule type" value="Genomic_DNA"/>
</dbReference>
<feature type="binding site" evidence="9">
    <location>
        <begin position="215"/>
        <end position="220"/>
    </location>
    <ligand>
        <name>ATP</name>
        <dbReference type="ChEBI" id="CHEBI:30616"/>
    </ligand>
</feature>
<dbReference type="EC" id="2.7.1.229" evidence="9"/>
<evidence type="ECO:0000256" key="3">
    <source>
        <dbReference type="ARBA" id="ARBA00022741"/>
    </source>
</evidence>
<evidence type="ECO:0000256" key="7">
    <source>
        <dbReference type="ARBA" id="ARBA00022958"/>
    </source>
</evidence>
<feature type="binding site" evidence="9">
    <location>
        <position position="243"/>
    </location>
    <ligand>
        <name>K(+)</name>
        <dbReference type="ChEBI" id="CHEBI:29103"/>
    </ligand>
</feature>
<feature type="binding site" evidence="9">
    <location>
        <position position="126"/>
    </location>
    <ligand>
        <name>substrate</name>
    </ligand>
</feature>
<evidence type="ECO:0000256" key="4">
    <source>
        <dbReference type="ARBA" id="ARBA00022777"/>
    </source>
</evidence>
<dbReference type="CDD" id="cd01174">
    <property type="entry name" value="ribokinase"/>
    <property type="match status" value="1"/>
</dbReference>
<dbReference type="PRINTS" id="PR00990">
    <property type="entry name" value="RIBOKINASE"/>
</dbReference>
<evidence type="ECO:0000256" key="1">
    <source>
        <dbReference type="ARBA" id="ARBA00022679"/>
    </source>
</evidence>
<feature type="site" description="Important for substrate specificity" evidence="9">
    <location>
        <position position="1"/>
    </location>
</feature>
<name>A0A1V2IJ62_9ACTN</name>
<dbReference type="InterPro" id="IPR011877">
    <property type="entry name" value="Ribokinase"/>
</dbReference>
<organism evidence="11 12">
    <name type="scientific">Pseudofrankia asymbiotica</name>
    <dbReference type="NCBI Taxonomy" id="1834516"/>
    <lineage>
        <taxon>Bacteria</taxon>
        <taxon>Bacillati</taxon>
        <taxon>Actinomycetota</taxon>
        <taxon>Actinomycetes</taxon>
        <taxon>Frankiales</taxon>
        <taxon>Frankiaceae</taxon>
        <taxon>Pseudofrankia</taxon>
    </lineage>
</organism>
<keyword evidence="6 9" id="KW-0460">Magnesium</keyword>
<dbReference type="InterPro" id="IPR029056">
    <property type="entry name" value="Ribokinase-like"/>
</dbReference>
<dbReference type="InterPro" id="IPR011611">
    <property type="entry name" value="PfkB_dom"/>
</dbReference>
<feature type="binding site" evidence="9">
    <location>
        <position position="247"/>
    </location>
    <ligand>
        <name>substrate</name>
    </ligand>
</feature>
<evidence type="ECO:0000313" key="12">
    <source>
        <dbReference type="Proteomes" id="UP000188929"/>
    </source>
</evidence>
<feature type="binding site" evidence="9">
    <location>
        <position position="241"/>
    </location>
    <ligand>
        <name>K(+)</name>
        <dbReference type="ChEBI" id="CHEBI:29103"/>
    </ligand>
</feature>
<dbReference type="Gene3D" id="3.40.1190.20">
    <property type="match status" value="1"/>
</dbReference>
<keyword evidence="2 9" id="KW-0479">Metal-binding</keyword>
<feature type="binding site" evidence="9">
    <location>
        <position position="277"/>
    </location>
    <ligand>
        <name>K(+)</name>
        <dbReference type="ChEBI" id="CHEBI:29103"/>
    </ligand>
</feature>
<feature type="binding site" evidence="9">
    <location>
        <begin position="28"/>
        <end position="32"/>
    </location>
    <ligand>
        <name>substrate</name>
    </ligand>
</feature>
<comment type="similarity">
    <text evidence="9">Belongs to the carbohydrate kinase PfkB family. Deoxyribokinase subfamily.</text>
</comment>
<feature type="binding site" evidence="9">
    <location>
        <begin position="246"/>
        <end position="247"/>
    </location>
    <ligand>
        <name>ATP</name>
        <dbReference type="ChEBI" id="CHEBI:30616"/>
    </ligand>
</feature>
<keyword evidence="8 9" id="KW-0119">Carbohydrate metabolism</keyword>
<feature type="binding site" evidence="9">
    <location>
        <position position="282"/>
    </location>
    <ligand>
        <name>K(+)</name>
        <dbReference type="ChEBI" id="CHEBI:29103"/>
    </ligand>
</feature>
<dbReference type="GO" id="GO:0005524">
    <property type="term" value="F:ATP binding"/>
    <property type="evidence" value="ECO:0007669"/>
    <property type="project" value="UniProtKB-UniRule"/>
</dbReference>
<feature type="binding site" evidence="9">
    <location>
        <position position="170"/>
    </location>
    <ligand>
        <name>ATP</name>
        <dbReference type="ChEBI" id="CHEBI:30616"/>
    </ligand>
</feature>